<dbReference type="STRING" id="1166073.SAMN05192530_10439"/>
<feature type="signal peptide" evidence="3">
    <location>
        <begin position="1"/>
        <end position="28"/>
    </location>
</feature>
<protein>
    <submittedName>
        <fullName evidence="5">Protein-disulfide isomerase</fullName>
    </submittedName>
</protein>
<comment type="function">
    <text evidence="1">May be required for disulfide bond formation in some proteins.</text>
</comment>
<keyword evidence="6" id="KW-1185">Reference proteome</keyword>
<dbReference type="GO" id="GO:0016853">
    <property type="term" value="F:isomerase activity"/>
    <property type="evidence" value="ECO:0007669"/>
    <property type="project" value="UniProtKB-KW"/>
</dbReference>
<evidence type="ECO:0000313" key="6">
    <source>
        <dbReference type="Proteomes" id="UP000198793"/>
    </source>
</evidence>
<comment type="similarity">
    <text evidence="2">Belongs to the thioredoxin family. DsbA subfamily.</text>
</comment>
<proteinExistence type="inferred from homology"/>
<dbReference type="SUPFAM" id="SSF52833">
    <property type="entry name" value="Thioredoxin-like"/>
    <property type="match status" value="1"/>
</dbReference>
<dbReference type="PROSITE" id="PS51352">
    <property type="entry name" value="THIOREDOXIN_2"/>
    <property type="match status" value="1"/>
</dbReference>
<dbReference type="PANTHER" id="PTHR13887:SF56">
    <property type="entry name" value="THIOREDOXIN-LIKE REDUCTASE RV2466C"/>
    <property type="match status" value="1"/>
</dbReference>
<keyword evidence="3" id="KW-0732">Signal</keyword>
<reference evidence="5 6" key="1">
    <citation type="submission" date="2016-10" db="EMBL/GenBank/DDBJ databases">
        <authorList>
            <person name="de Groot N.N."/>
        </authorList>
    </citation>
    <scope>NUCLEOTIDE SEQUENCE [LARGE SCALE GENOMIC DNA]</scope>
    <source>
        <strain evidence="6">L7-484,KACC 16230,DSM 25025</strain>
    </source>
</reference>
<evidence type="ECO:0000256" key="2">
    <source>
        <dbReference type="ARBA" id="ARBA00005791"/>
    </source>
</evidence>
<dbReference type="AlphaFoldDB" id="A0A1H0HD09"/>
<dbReference type="RefSeq" id="WP_061934843.1">
    <property type="nucleotide sequence ID" value="NZ_FNIT01000004.1"/>
</dbReference>
<evidence type="ECO:0000313" key="5">
    <source>
        <dbReference type="EMBL" id="SDO17028.1"/>
    </source>
</evidence>
<dbReference type="InterPro" id="IPR012336">
    <property type="entry name" value="Thioredoxin-like_fold"/>
</dbReference>
<name>A0A1H0HD09_9HYPH</name>
<dbReference type="CDD" id="cd02972">
    <property type="entry name" value="DsbA_family"/>
    <property type="match status" value="1"/>
</dbReference>
<feature type="chain" id="PRO_5011575300" evidence="3">
    <location>
        <begin position="29"/>
        <end position="251"/>
    </location>
</feature>
<keyword evidence="5" id="KW-0413">Isomerase</keyword>
<dbReference type="PROSITE" id="PS51257">
    <property type="entry name" value="PROKAR_LIPOPROTEIN"/>
    <property type="match status" value="1"/>
</dbReference>
<dbReference type="InterPro" id="IPR013766">
    <property type="entry name" value="Thioredoxin_domain"/>
</dbReference>
<dbReference type="OrthoDB" id="8478320at2"/>
<gene>
    <name evidence="5" type="ORF">SAMN05192530_10439</name>
</gene>
<organism evidence="5 6">
    <name type="scientific">Aureimonas jatrophae</name>
    <dbReference type="NCBI Taxonomy" id="1166073"/>
    <lineage>
        <taxon>Bacteria</taxon>
        <taxon>Pseudomonadati</taxon>
        <taxon>Pseudomonadota</taxon>
        <taxon>Alphaproteobacteria</taxon>
        <taxon>Hyphomicrobiales</taxon>
        <taxon>Aurantimonadaceae</taxon>
        <taxon>Aureimonas</taxon>
    </lineage>
</organism>
<dbReference type="Gene3D" id="3.40.30.10">
    <property type="entry name" value="Glutaredoxin"/>
    <property type="match status" value="1"/>
</dbReference>
<dbReference type="EMBL" id="FNIT01000004">
    <property type="protein sequence ID" value="SDO17028.1"/>
    <property type="molecule type" value="Genomic_DNA"/>
</dbReference>
<dbReference type="InterPro" id="IPR036249">
    <property type="entry name" value="Thioredoxin-like_sf"/>
</dbReference>
<dbReference type="Proteomes" id="UP000198793">
    <property type="component" value="Unassembled WGS sequence"/>
</dbReference>
<accession>A0A1H0HD09</accession>
<evidence type="ECO:0000256" key="1">
    <source>
        <dbReference type="ARBA" id="ARBA00003565"/>
    </source>
</evidence>
<dbReference type="PANTHER" id="PTHR13887">
    <property type="entry name" value="GLUTATHIONE S-TRANSFERASE KAPPA"/>
    <property type="match status" value="1"/>
</dbReference>
<evidence type="ECO:0000259" key="4">
    <source>
        <dbReference type="PROSITE" id="PS51352"/>
    </source>
</evidence>
<sequence length="251" mass="26264">MTRSIRGARRRAHRSLAPALCLVLLALAGCSDETTSPAAAVGEAPAAPTAVAAPSAPSPSTPAPEADGEVDVAALMSGQVLPDVVIGRTDAPITIVEYASMTCDHCAAFHANTYPTLKRDYLDTGKAKLIVREFPFDPRAVAASMLARCTPGENGRTAMVDALFAQSESWAHADDAANRLLSIARIAGFTEESFRACLSDADLQAKVVATKDRGASEFGVDSTPTFFIDGKKYRGALPPEQFAAILDAAAK</sequence>
<evidence type="ECO:0000256" key="3">
    <source>
        <dbReference type="SAM" id="SignalP"/>
    </source>
</evidence>
<dbReference type="Pfam" id="PF13462">
    <property type="entry name" value="Thioredoxin_4"/>
    <property type="match status" value="1"/>
</dbReference>
<feature type="domain" description="Thioredoxin" evidence="4">
    <location>
        <begin position="52"/>
        <end position="251"/>
    </location>
</feature>